<feature type="transmembrane region" description="Helical" evidence="12">
    <location>
        <begin position="129"/>
        <end position="151"/>
    </location>
</feature>
<evidence type="ECO:0000256" key="1">
    <source>
        <dbReference type="ARBA" id="ARBA00004610"/>
    </source>
</evidence>
<dbReference type="GO" id="GO:0034220">
    <property type="term" value="P:monoatomic ion transmembrane transport"/>
    <property type="evidence" value="ECO:0007669"/>
    <property type="project" value="UniProtKB-KW"/>
</dbReference>
<protein>
    <recommendedName>
        <fullName evidence="12">Innexin</fullName>
    </recommendedName>
</protein>
<evidence type="ECO:0000313" key="13">
    <source>
        <dbReference type="EMBL" id="KAJ9577529.1"/>
    </source>
</evidence>
<feature type="transmembrane region" description="Helical" evidence="12">
    <location>
        <begin position="44"/>
        <end position="65"/>
    </location>
</feature>
<dbReference type="PRINTS" id="PR01262">
    <property type="entry name" value="INNEXIN"/>
</dbReference>
<dbReference type="PROSITE" id="PS51013">
    <property type="entry name" value="PANNEXIN"/>
    <property type="match status" value="1"/>
</dbReference>
<organism evidence="13 14">
    <name type="scientific">Diploptera punctata</name>
    <name type="common">Pacific beetle cockroach</name>
    <dbReference type="NCBI Taxonomy" id="6984"/>
    <lineage>
        <taxon>Eukaryota</taxon>
        <taxon>Metazoa</taxon>
        <taxon>Ecdysozoa</taxon>
        <taxon>Arthropoda</taxon>
        <taxon>Hexapoda</taxon>
        <taxon>Insecta</taxon>
        <taxon>Pterygota</taxon>
        <taxon>Neoptera</taxon>
        <taxon>Polyneoptera</taxon>
        <taxon>Dictyoptera</taxon>
        <taxon>Blattodea</taxon>
        <taxon>Blaberoidea</taxon>
        <taxon>Blaberidae</taxon>
        <taxon>Diplopterinae</taxon>
        <taxon>Diploptera</taxon>
    </lineage>
</organism>
<evidence type="ECO:0000313" key="14">
    <source>
        <dbReference type="Proteomes" id="UP001233999"/>
    </source>
</evidence>
<evidence type="ECO:0000256" key="9">
    <source>
        <dbReference type="ARBA" id="ARBA00023065"/>
    </source>
</evidence>
<comment type="similarity">
    <text evidence="12">Belongs to the pannexin family.</text>
</comment>
<evidence type="ECO:0000256" key="10">
    <source>
        <dbReference type="ARBA" id="ARBA00023136"/>
    </source>
</evidence>
<dbReference type="PANTHER" id="PTHR11893:SF40">
    <property type="entry name" value="INNEXIN SHAKING-B"/>
    <property type="match status" value="1"/>
</dbReference>
<evidence type="ECO:0000256" key="7">
    <source>
        <dbReference type="ARBA" id="ARBA00022949"/>
    </source>
</evidence>
<feature type="transmembrane region" description="Helical" evidence="12">
    <location>
        <begin position="288"/>
        <end position="309"/>
    </location>
</feature>
<dbReference type="PANTHER" id="PTHR11893">
    <property type="entry name" value="INNEXIN"/>
    <property type="match status" value="1"/>
</dbReference>
<reference evidence="13" key="1">
    <citation type="journal article" date="2023" name="IScience">
        <title>Live-bearing cockroach genome reveals convergent evolutionary mechanisms linked to viviparity in insects and beyond.</title>
        <authorList>
            <person name="Fouks B."/>
            <person name="Harrison M.C."/>
            <person name="Mikhailova A.A."/>
            <person name="Marchal E."/>
            <person name="English S."/>
            <person name="Carruthers M."/>
            <person name="Jennings E.C."/>
            <person name="Chiamaka E.L."/>
            <person name="Frigard R.A."/>
            <person name="Pippel M."/>
            <person name="Attardo G.M."/>
            <person name="Benoit J.B."/>
            <person name="Bornberg-Bauer E."/>
            <person name="Tobe S.S."/>
        </authorList>
    </citation>
    <scope>NUCLEOTIDE SEQUENCE</scope>
    <source>
        <strain evidence="13">Stay&amp;Tobe</strain>
    </source>
</reference>
<dbReference type="AlphaFoldDB" id="A0AAD8E5H3"/>
<dbReference type="InterPro" id="IPR000990">
    <property type="entry name" value="Innexin"/>
</dbReference>
<keyword evidence="14" id="KW-1185">Reference proteome</keyword>
<dbReference type="Pfam" id="PF00876">
    <property type="entry name" value="Innexin"/>
    <property type="match status" value="1"/>
</dbReference>
<keyword evidence="5 12" id="KW-0812">Transmembrane</keyword>
<keyword evidence="7" id="KW-0965">Cell junction</keyword>
<evidence type="ECO:0000256" key="8">
    <source>
        <dbReference type="ARBA" id="ARBA00022989"/>
    </source>
</evidence>
<evidence type="ECO:0000256" key="6">
    <source>
        <dbReference type="ARBA" id="ARBA00022868"/>
    </source>
</evidence>
<comment type="subcellular location">
    <subcellularLocation>
        <location evidence="1">Cell junction</location>
        <location evidence="1">Gap junction</location>
    </subcellularLocation>
    <subcellularLocation>
        <location evidence="2 12">Cell membrane</location>
        <topology evidence="2 12">Multi-pass membrane protein</topology>
    </subcellularLocation>
</comment>
<dbReference type="EMBL" id="JASPKZ010009355">
    <property type="protein sequence ID" value="KAJ9577529.1"/>
    <property type="molecule type" value="Genomic_DNA"/>
</dbReference>
<keyword evidence="6" id="KW-0303">Gap junction</keyword>
<dbReference type="Proteomes" id="UP001233999">
    <property type="component" value="Unassembled WGS sequence"/>
</dbReference>
<keyword evidence="9 12" id="KW-0406">Ion transport</keyword>
<evidence type="ECO:0000256" key="12">
    <source>
        <dbReference type="RuleBase" id="RU010713"/>
    </source>
</evidence>
<sequence length="389" mass="45972">MCGSSPSVRQASARGHPFLMGRMLDIFKATVSFFRRRRIHRESFLFRLHYNVTTVILLTFCMIVGVNQFVKNPIICNSQMIPRDILDTYCWTHSTFSVIAAFKKQIGVEVPYPGVDTMRRDTPVRTQRYYQWVFLCLMLQAILFYLPGWLWSNWEGGKLKKLRMDLDIGFISSTDKSEKKKRLLEYLEQNRHNHNIWTYKYFFCEFLTLVNVFGQMFLMNTFLDGEFLSFGARVLQFMESDEEDRADPMIAMFPRVTKCTFHRYSPSGNVERHDSICVLPLNIINEKIYVFLWFWCLGLFVSSLGLMLYRSLLIVSPKLRHVVFTTRYRAIRRDCAELLARQSELGDWFLYYMLGGNLDNVIFRDVMHEHAQRLRYCSQGSRTELTDCL</sequence>
<evidence type="ECO:0000256" key="2">
    <source>
        <dbReference type="ARBA" id="ARBA00004651"/>
    </source>
</evidence>
<dbReference type="GO" id="GO:0005243">
    <property type="term" value="F:gap junction channel activity"/>
    <property type="evidence" value="ECO:0007669"/>
    <property type="project" value="TreeGrafter"/>
</dbReference>
<keyword evidence="4" id="KW-1003">Cell membrane</keyword>
<keyword evidence="10 12" id="KW-0472">Membrane</keyword>
<evidence type="ECO:0000256" key="4">
    <source>
        <dbReference type="ARBA" id="ARBA00022475"/>
    </source>
</evidence>
<reference evidence="13" key="2">
    <citation type="submission" date="2023-05" db="EMBL/GenBank/DDBJ databases">
        <authorList>
            <person name="Fouks B."/>
        </authorList>
    </citation>
    <scope>NUCLEOTIDE SEQUENCE</scope>
    <source>
        <strain evidence="13">Stay&amp;Tobe</strain>
        <tissue evidence="13">Testes</tissue>
    </source>
</reference>
<keyword evidence="11 12" id="KW-0407">Ion channel</keyword>
<evidence type="ECO:0000256" key="11">
    <source>
        <dbReference type="ARBA" id="ARBA00023303"/>
    </source>
</evidence>
<dbReference type="GO" id="GO:0005921">
    <property type="term" value="C:gap junction"/>
    <property type="evidence" value="ECO:0007669"/>
    <property type="project" value="UniProtKB-SubCell"/>
</dbReference>
<comment type="caution">
    <text evidence="13">The sequence shown here is derived from an EMBL/GenBank/DDBJ whole genome shotgun (WGS) entry which is preliminary data.</text>
</comment>
<evidence type="ECO:0000256" key="3">
    <source>
        <dbReference type="ARBA" id="ARBA00022448"/>
    </source>
</evidence>
<name>A0AAD8E5H3_DIPPU</name>
<dbReference type="GO" id="GO:0005886">
    <property type="term" value="C:plasma membrane"/>
    <property type="evidence" value="ECO:0007669"/>
    <property type="project" value="UniProtKB-SubCell"/>
</dbReference>
<feature type="transmembrane region" description="Helical" evidence="12">
    <location>
        <begin position="201"/>
        <end position="223"/>
    </location>
</feature>
<comment type="function">
    <text evidence="12">Structural component of the gap junctions.</text>
</comment>
<accession>A0AAD8E5H3</accession>
<keyword evidence="8 12" id="KW-1133">Transmembrane helix</keyword>
<gene>
    <name evidence="12" type="primary">inx</name>
    <name evidence="13" type="ORF">L9F63_005902</name>
</gene>
<evidence type="ECO:0000256" key="5">
    <source>
        <dbReference type="ARBA" id="ARBA00022692"/>
    </source>
</evidence>
<keyword evidence="3 12" id="KW-0813">Transport</keyword>
<proteinExistence type="inferred from homology"/>